<dbReference type="Gene3D" id="1.10.1660.10">
    <property type="match status" value="1"/>
</dbReference>
<evidence type="ECO:0000313" key="3">
    <source>
        <dbReference type="EMBL" id="MBP2076373.1"/>
    </source>
</evidence>
<reference evidence="3" key="1">
    <citation type="submission" date="2021-03" db="EMBL/GenBank/DDBJ databases">
        <title>Genomic Encyclopedia of Type Strains, Phase IV (KMG-IV): sequencing the most valuable type-strain genomes for metagenomic binning, comparative biology and taxonomic classification.</title>
        <authorList>
            <person name="Goeker M."/>
        </authorList>
    </citation>
    <scope>NUCLEOTIDE SEQUENCE</scope>
    <source>
        <strain evidence="3">DSM 107338</strain>
    </source>
</reference>
<evidence type="ECO:0000256" key="1">
    <source>
        <dbReference type="ARBA" id="ARBA00023125"/>
    </source>
</evidence>
<dbReference type="SUPFAM" id="SSF46955">
    <property type="entry name" value="Putative DNA-binding domain"/>
    <property type="match status" value="1"/>
</dbReference>
<dbReference type="GO" id="GO:0003677">
    <property type="term" value="F:DNA binding"/>
    <property type="evidence" value="ECO:0007669"/>
    <property type="project" value="UniProtKB-KW"/>
</dbReference>
<dbReference type="EMBL" id="JAGGMB010000001">
    <property type="protein sequence ID" value="MBP2076373.1"/>
    <property type="molecule type" value="Genomic_DNA"/>
</dbReference>
<dbReference type="Proteomes" id="UP001138793">
    <property type="component" value="Unassembled WGS sequence"/>
</dbReference>
<dbReference type="InterPro" id="IPR000551">
    <property type="entry name" value="MerR-type_HTH_dom"/>
</dbReference>
<keyword evidence="4" id="KW-1185">Reference proteome</keyword>
<dbReference type="PROSITE" id="PS50937">
    <property type="entry name" value="HTH_MERR_2"/>
    <property type="match status" value="1"/>
</dbReference>
<dbReference type="RefSeq" id="WP_149475295.1">
    <property type="nucleotide sequence ID" value="NZ_JAGGMB010000001.1"/>
</dbReference>
<protein>
    <submittedName>
        <fullName evidence="3">DNA-binding transcriptional MerR regulator</fullName>
    </submittedName>
</protein>
<dbReference type="Pfam" id="PF13411">
    <property type="entry name" value="MerR_1"/>
    <property type="match status" value="1"/>
</dbReference>
<evidence type="ECO:0000259" key="2">
    <source>
        <dbReference type="PROSITE" id="PS50937"/>
    </source>
</evidence>
<evidence type="ECO:0000313" key="4">
    <source>
        <dbReference type="Proteomes" id="UP001138793"/>
    </source>
</evidence>
<dbReference type="PANTHER" id="PTHR30204:SF97">
    <property type="entry name" value="MERR FAMILY REGULATORY PROTEIN"/>
    <property type="match status" value="1"/>
</dbReference>
<dbReference type="InterPro" id="IPR047057">
    <property type="entry name" value="MerR_fam"/>
</dbReference>
<organism evidence="3 4">
    <name type="scientific">Oceanobacillus polygoni</name>
    <dbReference type="NCBI Taxonomy" id="1235259"/>
    <lineage>
        <taxon>Bacteria</taxon>
        <taxon>Bacillati</taxon>
        <taxon>Bacillota</taxon>
        <taxon>Bacilli</taxon>
        <taxon>Bacillales</taxon>
        <taxon>Bacillaceae</taxon>
        <taxon>Oceanobacillus</taxon>
    </lineage>
</organism>
<comment type="caution">
    <text evidence="3">The sequence shown here is derived from an EMBL/GenBank/DDBJ whole genome shotgun (WGS) entry which is preliminary data.</text>
</comment>
<dbReference type="PANTHER" id="PTHR30204">
    <property type="entry name" value="REDOX-CYCLING DRUG-SENSING TRANSCRIPTIONAL ACTIVATOR SOXR"/>
    <property type="match status" value="1"/>
</dbReference>
<keyword evidence="1 3" id="KW-0238">DNA-binding</keyword>
<dbReference type="PRINTS" id="PR00040">
    <property type="entry name" value="HTHMERR"/>
</dbReference>
<dbReference type="AlphaFoldDB" id="A0A9X0YNS3"/>
<dbReference type="GO" id="GO:0003700">
    <property type="term" value="F:DNA-binding transcription factor activity"/>
    <property type="evidence" value="ECO:0007669"/>
    <property type="project" value="InterPro"/>
</dbReference>
<dbReference type="InterPro" id="IPR009061">
    <property type="entry name" value="DNA-bd_dom_put_sf"/>
</dbReference>
<accession>A0A9X0YNS3</accession>
<dbReference type="SMART" id="SM00422">
    <property type="entry name" value="HTH_MERR"/>
    <property type="match status" value="1"/>
</dbReference>
<dbReference type="InterPro" id="IPR011256">
    <property type="entry name" value="Reg_factor_effector_dom_sf"/>
</dbReference>
<proteinExistence type="predicted"/>
<gene>
    <name evidence="3" type="ORF">J2Z64_000584</name>
</gene>
<dbReference type="CDD" id="cd00592">
    <property type="entry name" value="HTH_MerR-like"/>
    <property type="match status" value="1"/>
</dbReference>
<dbReference type="Gene3D" id="3.20.80.10">
    <property type="entry name" value="Regulatory factor, effector binding domain"/>
    <property type="match status" value="1"/>
</dbReference>
<dbReference type="OrthoDB" id="9773308at2"/>
<name>A0A9X0YNS3_9BACI</name>
<feature type="domain" description="HTH merR-type" evidence="2">
    <location>
        <begin position="1"/>
        <end position="73"/>
    </location>
</feature>
<sequence length="255" mass="30015">MDRFMTIKEFSMKSGIPKSTLRFYETKKLLIPERKEETGYRMYGEEQVSVAKLIASLRSAGVSIQDILYFLQANETRQMEMKQQWIRAIKERQKQLETSLRYLESSQIEKDIYLFEKDAEQIIWFRAESPPGQFSEHFTRRRKELKQYDIAIENTYLRYLSGNKQLIQAEIGFGVEGHVDVRMISDAILEEMVACLCIGLVFNSDFSMLKSAYRRLFHYCIEHDWEPAGSILEWYRGDQIDELDIVMPITQIGGK</sequence>